<reference evidence="11" key="1">
    <citation type="journal article" date="2020" name="Stud. Mycol.">
        <title>101 Dothideomycetes genomes: a test case for predicting lifestyles and emergence of pathogens.</title>
        <authorList>
            <person name="Haridas S."/>
            <person name="Albert R."/>
            <person name="Binder M."/>
            <person name="Bloem J."/>
            <person name="Labutti K."/>
            <person name="Salamov A."/>
            <person name="Andreopoulos B."/>
            <person name="Baker S."/>
            <person name="Barry K."/>
            <person name="Bills G."/>
            <person name="Bluhm B."/>
            <person name="Cannon C."/>
            <person name="Castanera R."/>
            <person name="Culley D."/>
            <person name="Daum C."/>
            <person name="Ezra D."/>
            <person name="Gonzalez J."/>
            <person name="Henrissat B."/>
            <person name="Kuo A."/>
            <person name="Liang C."/>
            <person name="Lipzen A."/>
            <person name="Lutzoni F."/>
            <person name="Magnuson J."/>
            <person name="Mondo S."/>
            <person name="Nolan M."/>
            <person name="Ohm R."/>
            <person name="Pangilinan J."/>
            <person name="Park H.-J."/>
            <person name="Ramirez L."/>
            <person name="Alfaro M."/>
            <person name="Sun H."/>
            <person name="Tritt A."/>
            <person name="Yoshinaga Y."/>
            <person name="Zwiers L.-H."/>
            <person name="Turgeon B."/>
            <person name="Goodwin S."/>
            <person name="Spatafora J."/>
            <person name="Crous P."/>
            <person name="Grigoriev I."/>
        </authorList>
    </citation>
    <scope>NUCLEOTIDE SEQUENCE</scope>
    <source>
        <strain evidence="11">CBS 101060</strain>
    </source>
</reference>
<gene>
    <name evidence="11" type="ORF">M501DRAFT_942657</name>
</gene>
<keyword evidence="12" id="KW-1185">Reference proteome</keyword>
<dbReference type="EMBL" id="MU006111">
    <property type="protein sequence ID" value="KAF2835136.1"/>
    <property type="molecule type" value="Genomic_DNA"/>
</dbReference>
<dbReference type="InterPro" id="IPR007594">
    <property type="entry name" value="RFT1"/>
</dbReference>
<comment type="similarity">
    <text evidence="3 10">Belongs to the RFT1 family.</text>
</comment>
<evidence type="ECO:0000256" key="1">
    <source>
        <dbReference type="ARBA" id="ARBA00004477"/>
    </source>
</evidence>
<dbReference type="Proteomes" id="UP000799429">
    <property type="component" value="Unassembled WGS sequence"/>
</dbReference>
<keyword evidence="5 10" id="KW-0256">Endoplasmic reticulum</keyword>
<dbReference type="Pfam" id="PF04506">
    <property type="entry name" value="Rft-1"/>
    <property type="match status" value="1"/>
</dbReference>
<name>A0A9P4VJF4_9PEZI</name>
<comment type="function">
    <text evidence="9 10">Intramembrane glycolipid transporter that operates in the biosynthetic pathway of dolichol-linked oligosaccharides, the glycan precursors employed in protein asparagine (N)-glycosylation. The sequential addition of sugars to dolichol pyrophosphate produces dolichol-linked oligosaccharides containing fourteen sugars, including two GlcNAcs, nine mannoses and three glucoses. Once assembled, the oligosaccharide is transferred from the lipid to nascent proteins by oligosaccharyltransferases. The assembly of dolichol-linked oligosaccharides begins on the cytosolic side of the endoplasmic reticulum membrane and finishes in its lumen. RFT1 could mediate the translocation of the cytosolically oriented intermediate DolPP-GlcNAc2Man5, produced by ALG11, into the ER lumen where dolichol-linked oligosaccharides assembly continues. However, the intramembrane lipid transporter activity could not be confirmed in vitro.</text>
</comment>
<organism evidence="11 12">
    <name type="scientific">Patellaria atrata CBS 101060</name>
    <dbReference type="NCBI Taxonomy" id="1346257"/>
    <lineage>
        <taxon>Eukaryota</taxon>
        <taxon>Fungi</taxon>
        <taxon>Dikarya</taxon>
        <taxon>Ascomycota</taxon>
        <taxon>Pezizomycotina</taxon>
        <taxon>Dothideomycetes</taxon>
        <taxon>Dothideomycetes incertae sedis</taxon>
        <taxon>Patellariales</taxon>
        <taxon>Patellariaceae</taxon>
        <taxon>Patellaria</taxon>
    </lineage>
</organism>
<dbReference type="GO" id="GO:0005789">
    <property type="term" value="C:endoplasmic reticulum membrane"/>
    <property type="evidence" value="ECO:0007669"/>
    <property type="project" value="UniProtKB-SubCell"/>
</dbReference>
<evidence type="ECO:0000256" key="5">
    <source>
        <dbReference type="ARBA" id="ARBA00022824"/>
    </source>
</evidence>
<evidence type="ECO:0000256" key="3">
    <source>
        <dbReference type="ARBA" id="ARBA00010288"/>
    </source>
</evidence>
<keyword evidence="6 10" id="KW-1133">Transmembrane helix</keyword>
<evidence type="ECO:0000256" key="6">
    <source>
        <dbReference type="ARBA" id="ARBA00022989"/>
    </source>
</evidence>
<feature type="transmembrane region" description="Helical" evidence="10">
    <location>
        <begin position="392"/>
        <end position="411"/>
    </location>
</feature>
<dbReference type="GO" id="GO:0006488">
    <property type="term" value="P:dolichol-linked oligosaccharide biosynthetic process"/>
    <property type="evidence" value="ECO:0007669"/>
    <property type="project" value="InterPro"/>
</dbReference>
<evidence type="ECO:0000313" key="11">
    <source>
        <dbReference type="EMBL" id="KAF2835136.1"/>
    </source>
</evidence>
<dbReference type="PANTHER" id="PTHR13117">
    <property type="entry name" value="ENDOPLASMIC RETICULUM MULTISPAN TRANSMEMBRANE PROTEIN-RELATED"/>
    <property type="match status" value="1"/>
</dbReference>
<comment type="caution">
    <text evidence="10">Lacks conserved residue(s) required for the propagation of feature annotation.</text>
</comment>
<feature type="transmembrane region" description="Helical" evidence="10">
    <location>
        <begin position="366"/>
        <end position="385"/>
    </location>
</feature>
<keyword evidence="7 10" id="KW-0472">Membrane</keyword>
<proteinExistence type="inferred from homology"/>
<evidence type="ECO:0000256" key="4">
    <source>
        <dbReference type="ARBA" id="ARBA00022692"/>
    </source>
</evidence>
<evidence type="ECO:0000313" key="12">
    <source>
        <dbReference type="Proteomes" id="UP000799429"/>
    </source>
</evidence>
<feature type="transmembrane region" description="Helical" evidence="10">
    <location>
        <begin position="417"/>
        <end position="436"/>
    </location>
</feature>
<sequence length="526" mass="58344">MSASILSASAKGATFLILTQISSRALTFIVNQVLLRFLSPELLGISAQLELYSISVLFFARESIRVALQRQINGPQVVINLSYLSICLGIPLAYTLATFYLRNSFHQVPFFKETVFSFGSATILELLAEPCFAATQQMIRYKTRATAETAATIAKCVTTCSLAVWANRSDLELGPFPFAGGQLAYAATLLSTYLILLRPLAEEKKFSLLPVRLESEDQHQYIFCYFSRPLCQLSISLFIQSGIKYVLTSGDALLITSLATLREQGSYALASNYGGLTARMLFQPIEESSRNLFAKLCAPQEKDKERSEREKEQATEVLYDILRLYHIISLVACALGPKAAPLLLRIVAGAKWADTEASLVLSSYCYYIPLLALNGVTEAFVAAVADITALRIQSFMMGFFFVAFAISAYLFLHTLEFGAQGLVYANCINMLLRIIFNIHFIKGVIKPFDYTVTLPSKSSIAVAICIPVILKSTEHRFSHHGVLGEISSVGIVAVPFGAFLLYSEWDYAVRCYRMFRPVKRESKSAR</sequence>
<dbReference type="AlphaFoldDB" id="A0A9P4VJF4"/>
<keyword evidence="10" id="KW-0813">Transport</keyword>
<protein>
    <recommendedName>
        <fullName evidence="8 10">Man(5)GlcNAc(2)-PP-dolichol translocation protein RFT1</fullName>
    </recommendedName>
</protein>
<dbReference type="OrthoDB" id="9979195at2759"/>
<accession>A0A9P4VJF4</accession>
<dbReference type="PANTHER" id="PTHR13117:SF5">
    <property type="entry name" value="PROTEIN RFT1 HOMOLOG"/>
    <property type="match status" value="1"/>
</dbReference>
<evidence type="ECO:0000256" key="10">
    <source>
        <dbReference type="RuleBase" id="RU365067"/>
    </source>
</evidence>
<feature type="transmembrane region" description="Helical" evidence="10">
    <location>
        <begin position="81"/>
        <end position="102"/>
    </location>
</feature>
<evidence type="ECO:0000256" key="8">
    <source>
        <dbReference type="ARBA" id="ARBA00044793"/>
    </source>
</evidence>
<comment type="caution">
    <text evidence="11">The sequence shown here is derived from an EMBL/GenBank/DDBJ whole genome shotgun (WGS) entry which is preliminary data.</text>
</comment>
<comment type="pathway">
    <text evidence="2">Protein modification; protein glycosylation.</text>
</comment>
<evidence type="ECO:0000256" key="9">
    <source>
        <dbReference type="ARBA" id="ARBA00045912"/>
    </source>
</evidence>
<feature type="transmembrane region" description="Helical" evidence="10">
    <location>
        <begin position="178"/>
        <end position="197"/>
    </location>
</feature>
<keyword evidence="4 10" id="KW-0812">Transmembrane</keyword>
<evidence type="ECO:0000256" key="7">
    <source>
        <dbReference type="ARBA" id="ARBA00023136"/>
    </source>
</evidence>
<feature type="transmembrane region" description="Helical" evidence="10">
    <location>
        <begin position="482"/>
        <end position="503"/>
    </location>
</feature>
<comment type="subcellular location">
    <subcellularLocation>
        <location evidence="1 10">Endoplasmic reticulum membrane</location>
        <topology evidence="1 10">Multi-pass membrane protein</topology>
    </subcellularLocation>
</comment>
<dbReference type="GO" id="GO:0034203">
    <property type="term" value="P:glycolipid translocation"/>
    <property type="evidence" value="ECO:0007669"/>
    <property type="project" value="TreeGrafter"/>
</dbReference>
<evidence type="ECO:0000256" key="2">
    <source>
        <dbReference type="ARBA" id="ARBA00004922"/>
    </source>
</evidence>